<dbReference type="PROSITE" id="PS00641">
    <property type="entry name" value="COMPLEX1_75K_1"/>
    <property type="match status" value="1"/>
</dbReference>
<feature type="domain" description="4Fe-4S His(Cys)3-ligated-type" evidence="18">
    <location>
        <begin position="80"/>
        <end position="119"/>
    </location>
</feature>
<dbReference type="Gene3D" id="3.40.228.10">
    <property type="entry name" value="Dimethylsulfoxide Reductase, domain 2"/>
    <property type="match status" value="1"/>
</dbReference>
<evidence type="ECO:0000259" key="15">
    <source>
        <dbReference type="PROSITE" id="PS51085"/>
    </source>
</evidence>
<evidence type="ECO:0000259" key="17">
    <source>
        <dbReference type="PROSITE" id="PS51669"/>
    </source>
</evidence>
<evidence type="ECO:0000256" key="4">
    <source>
        <dbReference type="ARBA" id="ARBA00022485"/>
    </source>
</evidence>
<evidence type="ECO:0000256" key="10">
    <source>
        <dbReference type="ARBA" id="ARBA00023004"/>
    </source>
</evidence>
<keyword evidence="8" id="KW-0677">Repeat</keyword>
<dbReference type="PROSITE" id="PS00198">
    <property type="entry name" value="4FE4S_FER_1"/>
    <property type="match status" value="1"/>
</dbReference>
<comment type="similarity">
    <text evidence="3">Belongs to the complex I 75 kDa subunit family.</text>
</comment>
<dbReference type="PANTHER" id="PTHR43105">
    <property type="entry name" value="RESPIRATORY NITRATE REDUCTASE"/>
    <property type="match status" value="1"/>
</dbReference>
<feature type="domain" description="4Fe-4S ferredoxin-type" evidence="16">
    <location>
        <begin position="182"/>
        <end position="211"/>
    </location>
</feature>
<dbReference type="SMART" id="SM00929">
    <property type="entry name" value="NADH-G_4Fe-4S_3"/>
    <property type="match status" value="1"/>
</dbReference>
<dbReference type="SUPFAM" id="SSF53706">
    <property type="entry name" value="Formate dehydrogenase/DMSO reductase, domains 1-3"/>
    <property type="match status" value="1"/>
</dbReference>
<dbReference type="Gene3D" id="3.10.20.740">
    <property type="match status" value="1"/>
</dbReference>
<dbReference type="SMART" id="SM00926">
    <property type="entry name" value="Molybdop_Fe4S4"/>
    <property type="match status" value="1"/>
</dbReference>
<proteinExistence type="inferred from homology"/>
<keyword evidence="12" id="KW-0520">NAD</keyword>
<dbReference type="AlphaFoldDB" id="A0A975BXD9"/>
<evidence type="ECO:0000256" key="2">
    <source>
        <dbReference type="ARBA" id="ARBA00004370"/>
    </source>
</evidence>
<comment type="subcellular location">
    <subcellularLocation>
        <location evidence="2">Membrane</location>
    </subcellularLocation>
</comment>
<dbReference type="InterPro" id="IPR006963">
    <property type="entry name" value="Mopterin_OxRdtase_4Fe-4S_dom"/>
</dbReference>
<evidence type="ECO:0000256" key="12">
    <source>
        <dbReference type="ARBA" id="ARBA00023027"/>
    </source>
</evidence>
<dbReference type="Proteomes" id="UP000663722">
    <property type="component" value="Chromosome"/>
</dbReference>
<dbReference type="Pfam" id="PF00384">
    <property type="entry name" value="Molybdopterin"/>
    <property type="match status" value="1"/>
</dbReference>
<evidence type="ECO:0000256" key="5">
    <source>
        <dbReference type="ARBA" id="ARBA00022714"/>
    </source>
</evidence>
<dbReference type="Pfam" id="PF12838">
    <property type="entry name" value="Fer4_7"/>
    <property type="match status" value="1"/>
</dbReference>
<dbReference type="FunFam" id="3.10.20.740:FF:000004">
    <property type="entry name" value="NADH-quinone oxidoreductase"/>
    <property type="match status" value="1"/>
</dbReference>
<evidence type="ECO:0000256" key="13">
    <source>
        <dbReference type="ARBA" id="ARBA00023136"/>
    </source>
</evidence>
<keyword evidence="4" id="KW-0004">4Fe-4S</keyword>
<keyword evidence="7" id="KW-0479">Metal-binding</keyword>
<evidence type="ECO:0000313" key="20">
    <source>
        <dbReference type="Proteomes" id="UP000663722"/>
    </source>
</evidence>
<dbReference type="GO" id="GO:0016020">
    <property type="term" value="C:membrane"/>
    <property type="evidence" value="ECO:0007669"/>
    <property type="project" value="UniProtKB-SubCell"/>
</dbReference>
<keyword evidence="20" id="KW-1185">Reference proteome</keyword>
<dbReference type="Pfam" id="PF13510">
    <property type="entry name" value="Fer2_4"/>
    <property type="match status" value="1"/>
</dbReference>
<accession>A0A975BXD9</accession>
<keyword evidence="5" id="KW-0001">2Fe-2S</keyword>
<dbReference type="GO" id="GO:0051539">
    <property type="term" value="F:4 iron, 4 sulfur cluster binding"/>
    <property type="evidence" value="ECO:0007669"/>
    <property type="project" value="UniProtKB-KW"/>
</dbReference>
<dbReference type="InterPro" id="IPR006656">
    <property type="entry name" value="Mopterin_OxRdtase"/>
</dbReference>
<evidence type="ECO:0000256" key="6">
    <source>
        <dbReference type="ARBA" id="ARBA00022719"/>
    </source>
</evidence>
<dbReference type="PROSITE" id="PS51839">
    <property type="entry name" value="4FE4S_HC3"/>
    <property type="match status" value="1"/>
</dbReference>
<dbReference type="InterPro" id="IPR001041">
    <property type="entry name" value="2Fe-2S_ferredoxin-type"/>
</dbReference>
<dbReference type="GO" id="GO:0008137">
    <property type="term" value="F:NADH dehydrogenase (ubiquinone) activity"/>
    <property type="evidence" value="ECO:0007669"/>
    <property type="project" value="InterPro"/>
</dbReference>
<evidence type="ECO:0000259" key="18">
    <source>
        <dbReference type="PROSITE" id="PS51839"/>
    </source>
</evidence>
<comment type="cofactor">
    <cofactor evidence="1">
        <name>[4Fe-4S] cluster</name>
        <dbReference type="ChEBI" id="CHEBI:49883"/>
    </cofactor>
</comment>
<dbReference type="GO" id="GO:0051537">
    <property type="term" value="F:2 iron, 2 sulfur cluster binding"/>
    <property type="evidence" value="ECO:0007669"/>
    <property type="project" value="UniProtKB-KW"/>
</dbReference>
<dbReference type="InterPro" id="IPR036010">
    <property type="entry name" value="2Fe-2S_ferredoxin-like_sf"/>
</dbReference>
<evidence type="ECO:0000256" key="7">
    <source>
        <dbReference type="ARBA" id="ARBA00022723"/>
    </source>
</evidence>
<dbReference type="PROSITE" id="PS51669">
    <property type="entry name" value="4FE4S_MOW_BIS_MGD"/>
    <property type="match status" value="1"/>
</dbReference>
<dbReference type="InterPro" id="IPR017900">
    <property type="entry name" value="4Fe4S_Fe_S_CS"/>
</dbReference>
<evidence type="ECO:0000256" key="8">
    <source>
        <dbReference type="ARBA" id="ARBA00022737"/>
    </source>
</evidence>
<keyword evidence="11" id="KW-0411">Iron-sulfur</keyword>
<dbReference type="PANTHER" id="PTHR43105:SF10">
    <property type="entry name" value="NADH-QUINONE OXIDOREDUCTASE SUBUNIT G"/>
    <property type="match status" value="1"/>
</dbReference>
<evidence type="ECO:0000256" key="11">
    <source>
        <dbReference type="ARBA" id="ARBA00023014"/>
    </source>
</evidence>
<feature type="domain" description="4Fe-4S Mo/W bis-MGD-type" evidence="17">
    <location>
        <begin position="218"/>
        <end position="275"/>
    </location>
</feature>
<dbReference type="Pfam" id="PF04879">
    <property type="entry name" value="Molybdop_Fe4S4"/>
    <property type="match status" value="1"/>
</dbReference>
<protein>
    <submittedName>
        <fullName evidence="19">Methylenetetrahydrofolate reductase domain-containing protein</fullName>
    </submittedName>
</protein>
<evidence type="ECO:0000259" key="16">
    <source>
        <dbReference type="PROSITE" id="PS51379"/>
    </source>
</evidence>
<evidence type="ECO:0000256" key="14">
    <source>
        <dbReference type="ARBA" id="ARBA00034078"/>
    </source>
</evidence>
<dbReference type="PROSITE" id="PS51085">
    <property type="entry name" value="2FE2S_FER_2"/>
    <property type="match status" value="1"/>
</dbReference>
<dbReference type="Gene3D" id="3.40.50.740">
    <property type="match status" value="1"/>
</dbReference>
<dbReference type="PROSITE" id="PS51379">
    <property type="entry name" value="4FE4S_FER_2"/>
    <property type="match status" value="1"/>
</dbReference>
<dbReference type="SUPFAM" id="SSF54292">
    <property type="entry name" value="2Fe-2S ferredoxin-like"/>
    <property type="match status" value="1"/>
</dbReference>
<dbReference type="GO" id="GO:0042773">
    <property type="term" value="P:ATP synthesis coupled electron transport"/>
    <property type="evidence" value="ECO:0007669"/>
    <property type="project" value="InterPro"/>
</dbReference>
<dbReference type="EMBL" id="CP061800">
    <property type="protein sequence ID" value="QTA93473.1"/>
    <property type="molecule type" value="Genomic_DNA"/>
</dbReference>
<dbReference type="GO" id="GO:0046872">
    <property type="term" value="F:metal ion binding"/>
    <property type="evidence" value="ECO:0007669"/>
    <property type="project" value="UniProtKB-KW"/>
</dbReference>
<keyword evidence="10" id="KW-0408">Iron</keyword>
<dbReference type="InterPro" id="IPR027467">
    <property type="entry name" value="MopterinOxRdtase_cofactor_BS"/>
</dbReference>
<dbReference type="PROSITE" id="PS00551">
    <property type="entry name" value="MOLYBDOPTERIN_PROK_1"/>
    <property type="match status" value="1"/>
</dbReference>
<dbReference type="Gene3D" id="2.20.25.90">
    <property type="entry name" value="ADC-like domains"/>
    <property type="match status" value="1"/>
</dbReference>
<dbReference type="InterPro" id="IPR019574">
    <property type="entry name" value="NADH_UbQ_OxRdtase_Gsu_4Fe4S-bd"/>
</dbReference>
<dbReference type="KEGG" id="dmm:dnm_095740"/>
<dbReference type="GO" id="GO:0003954">
    <property type="term" value="F:NADH dehydrogenase activity"/>
    <property type="evidence" value="ECO:0007669"/>
    <property type="project" value="TreeGrafter"/>
</dbReference>
<keyword evidence="13" id="KW-0472">Membrane</keyword>
<keyword evidence="9" id="KW-1278">Translocase</keyword>
<evidence type="ECO:0000313" key="19">
    <source>
        <dbReference type="EMBL" id="QTA93473.1"/>
    </source>
</evidence>
<gene>
    <name evidence="19" type="ORF">dnm_095740</name>
</gene>
<dbReference type="RefSeq" id="WP_207680398.1">
    <property type="nucleotide sequence ID" value="NZ_CP061800.1"/>
</dbReference>
<evidence type="ECO:0000256" key="3">
    <source>
        <dbReference type="ARBA" id="ARBA00005404"/>
    </source>
</evidence>
<dbReference type="CDD" id="cd00207">
    <property type="entry name" value="fer2"/>
    <property type="match status" value="1"/>
</dbReference>
<dbReference type="Pfam" id="PF10588">
    <property type="entry name" value="NADH-G_4Fe-4S_3"/>
    <property type="match status" value="1"/>
</dbReference>
<dbReference type="FunFam" id="3.30.70.20:FF:000035">
    <property type="entry name" value="Iron hydrogenase 1"/>
    <property type="match status" value="1"/>
</dbReference>
<dbReference type="Gene3D" id="3.30.70.20">
    <property type="match status" value="1"/>
</dbReference>
<feature type="domain" description="2Fe-2S ferredoxin-type" evidence="15">
    <location>
        <begin position="2"/>
        <end position="80"/>
    </location>
</feature>
<dbReference type="SUPFAM" id="SSF54862">
    <property type="entry name" value="4Fe-4S ferredoxins"/>
    <property type="match status" value="1"/>
</dbReference>
<comment type="cofactor">
    <cofactor evidence="14">
        <name>[2Fe-2S] cluster</name>
        <dbReference type="ChEBI" id="CHEBI:190135"/>
    </cofactor>
</comment>
<sequence>METIALIIDNKKISCPPGTSILEAAQQNGIKIPTLCYHPDLKPFGACRLCLVEDENTGRLMASCVTPVAPNMSIRTDSPDIKRHRRNIVRLMMAEHPESCIVCNKGNRCQLRAIAAQLGIGETKLYSMPNYKPLEQANEFIVRDLSKCILCGKCIRADHELVVVGAIDYNHRGFISRPATVHEQPLEKSNCIFCGTCVSLCPTGALSPKTEYYVGTPERESRSVCGFCGVGCSVTMGVVGDQIAEVSPSHVRTSVNGSTLCVRGHFPHEFLKAERLTQPLLRKDGEPAPASWEESLEIVSTRILDIRKQYGPQSVAFIGSSECNNEEAYLFQKIARVLVETNNVDNPRAAYTQAVLRRIDEKTNGRCRKNPLARLENGDAVFILNADPGEMNTVASFYLKRGSRKGVSLVMANPVRTELTAFSSAFLEIRPQSEFELIKGIGALLYEEQATENGCASPEMQQRSLFSDTDLDKVCQAAGVNMDSLKQAANVLRGKKVSVVTGDEIMLAENGAETVNALLELMAMTQSLGKEDTGFYVLAKACNETGAYDMGLLPDALPGRQLLSDDSARKHWEDTWKVRLSPDQGLSAVRMIEEAEKGNLKALYILRENPFEILPDPDRVRKALENLDFMVVQDIFPGELTEMADVVLPGAAFFEKGGSFTNMEGRIQVFEPVVSPPGEARQDWEILGHLTAKLGHSEPYDSVEKIKQEIARVIPMYSEDGRTYGDWIR</sequence>
<evidence type="ECO:0000256" key="1">
    <source>
        <dbReference type="ARBA" id="ARBA00001966"/>
    </source>
</evidence>
<keyword evidence="6" id="KW-0874">Quinone</keyword>
<name>A0A975BXD9_9BACT</name>
<dbReference type="InterPro" id="IPR017896">
    <property type="entry name" value="4Fe4S_Fe-S-bd"/>
</dbReference>
<organism evidence="19 20">
    <name type="scientific">Desulfonema magnum</name>
    <dbReference type="NCBI Taxonomy" id="45655"/>
    <lineage>
        <taxon>Bacteria</taxon>
        <taxon>Pseudomonadati</taxon>
        <taxon>Thermodesulfobacteriota</taxon>
        <taxon>Desulfobacteria</taxon>
        <taxon>Desulfobacterales</taxon>
        <taxon>Desulfococcaceae</taxon>
        <taxon>Desulfonema</taxon>
    </lineage>
</organism>
<dbReference type="InterPro" id="IPR050123">
    <property type="entry name" value="Prok_molybdopt-oxidoreductase"/>
</dbReference>
<reference evidence="19" key="1">
    <citation type="journal article" date="2021" name="Microb. Physiol.">
        <title>Proteogenomic Insights into the Physiology of Marine, Sulfate-Reducing, Filamentous Desulfonema limicola and Desulfonema magnum.</title>
        <authorList>
            <person name="Schnaars V."/>
            <person name="Wohlbrand L."/>
            <person name="Scheve S."/>
            <person name="Hinrichs C."/>
            <person name="Reinhardt R."/>
            <person name="Rabus R."/>
        </authorList>
    </citation>
    <scope>NUCLEOTIDE SEQUENCE</scope>
    <source>
        <strain evidence="19">4be13</strain>
    </source>
</reference>
<dbReference type="GO" id="GO:0048038">
    <property type="term" value="F:quinone binding"/>
    <property type="evidence" value="ECO:0007669"/>
    <property type="project" value="UniProtKB-KW"/>
</dbReference>
<evidence type="ECO:0000256" key="9">
    <source>
        <dbReference type="ARBA" id="ARBA00022967"/>
    </source>
</evidence>
<dbReference type="InterPro" id="IPR000283">
    <property type="entry name" value="NADH_UbQ_OxRdtase_75kDa_su_CS"/>
</dbReference>